<proteinExistence type="predicted"/>
<dbReference type="RefSeq" id="XP_013423799.1">
    <property type="nucleotide sequence ID" value="XM_013568345.1"/>
</dbReference>
<evidence type="ECO:0000256" key="2">
    <source>
        <dbReference type="SAM" id="MobiDB-lite"/>
    </source>
</evidence>
<keyword evidence="1 5" id="KW-0808">Transferase</keyword>
<evidence type="ECO:0000259" key="3">
    <source>
        <dbReference type="Pfam" id="PF03033"/>
    </source>
</evidence>
<protein>
    <submittedName>
        <fullName evidence="5">UDP-glucose,sterol transferase</fullName>
    </submittedName>
</protein>
<dbReference type="Pfam" id="PF03033">
    <property type="entry name" value="Glyco_transf_28"/>
    <property type="match status" value="1"/>
</dbReference>
<dbReference type="FunFam" id="3.40.50.2000:FF:000009">
    <property type="entry name" value="Sterol 3-beta-glucosyltransferase UGT80A2"/>
    <property type="match status" value="1"/>
</dbReference>
<feature type="domain" description="Erythromycin biosynthesis protein CIII-like C-terminal" evidence="4">
    <location>
        <begin position="409"/>
        <end position="521"/>
    </location>
</feature>
<dbReference type="Proteomes" id="UP000027730">
    <property type="component" value="Unassembled WGS sequence"/>
</dbReference>
<dbReference type="InterPro" id="IPR050426">
    <property type="entry name" value="Glycosyltransferase_28"/>
</dbReference>
<dbReference type="AlphaFoldDB" id="A0A074X4U3"/>
<evidence type="ECO:0000256" key="1">
    <source>
        <dbReference type="ARBA" id="ARBA00022679"/>
    </source>
</evidence>
<dbReference type="InterPro" id="IPR002213">
    <property type="entry name" value="UDP_glucos_trans"/>
</dbReference>
<dbReference type="EMBL" id="KL584721">
    <property type="protein sequence ID" value="KEQ69601.1"/>
    <property type="molecule type" value="Genomic_DNA"/>
</dbReference>
<dbReference type="Pfam" id="PF06722">
    <property type="entry name" value="EryCIII-like_C"/>
    <property type="match status" value="1"/>
</dbReference>
<dbReference type="OrthoDB" id="5835829at2759"/>
<dbReference type="Gene3D" id="3.40.50.2000">
    <property type="entry name" value="Glycogen Phosphorylase B"/>
    <property type="match status" value="2"/>
</dbReference>
<dbReference type="GeneID" id="25417540"/>
<evidence type="ECO:0000313" key="5">
    <source>
        <dbReference type="EMBL" id="KEQ69601.1"/>
    </source>
</evidence>
<dbReference type="PANTHER" id="PTHR48050:SF27">
    <property type="entry name" value="GLUCOSYLTRANSFERASE, PUTATIVE (AFU_ORTHOLOGUE AFUA_7G04880)-RELATED"/>
    <property type="match status" value="1"/>
</dbReference>
<dbReference type="STRING" id="1043004.A0A074X4U3"/>
<keyword evidence="6" id="KW-1185">Reference proteome</keyword>
<dbReference type="GO" id="GO:0016906">
    <property type="term" value="F:sterol 3-beta-glucosyltransferase activity"/>
    <property type="evidence" value="ECO:0007669"/>
    <property type="project" value="UniProtKB-ARBA"/>
</dbReference>
<evidence type="ECO:0000259" key="4">
    <source>
        <dbReference type="Pfam" id="PF06722"/>
    </source>
</evidence>
<dbReference type="PANTHER" id="PTHR48050">
    <property type="entry name" value="STEROL 3-BETA-GLUCOSYLTRANSFERASE"/>
    <property type="match status" value="1"/>
</dbReference>
<feature type="region of interest" description="Disordered" evidence="2">
    <location>
        <begin position="1"/>
        <end position="50"/>
    </location>
</feature>
<evidence type="ECO:0000313" key="6">
    <source>
        <dbReference type="Proteomes" id="UP000027730"/>
    </source>
</evidence>
<accession>A0A074X4U3</accession>
<dbReference type="InterPro" id="IPR004276">
    <property type="entry name" value="GlycoTrans_28_N"/>
</dbReference>
<dbReference type="CDD" id="cd03784">
    <property type="entry name" value="GT1_Gtf-like"/>
    <property type="match status" value="1"/>
</dbReference>
<organism evidence="5 6">
    <name type="scientific">Aureobasidium namibiae CBS 147.97</name>
    <dbReference type="NCBI Taxonomy" id="1043004"/>
    <lineage>
        <taxon>Eukaryota</taxon>
        <taxon>Fungi</taxon>
        <taxon>Dikarya</taxon>
        <taxon>Ascomycota</taxon>
        <taxon>Pezizomycotina</taxon>
        <taxon>Dothideomycetes</taxon>
        <taxon>Dothideomycetidae</taxon>
        <taxon>Dothideales</taxon>
        <taxon>Saccotheciaceae</taxon>
        <taxon>Aureobasidium</taxon>
    </lineage>
</organism>
<feature type="region of interest" description="Disordered" evidence="2">
    <location>
        <begin position="78"/>
        <end position="98"/>
    </location>
</feature>
<dbReference type="HOGENOM" id="CLU_000537_1_1_1"/>
<name>A0A074X4U3_9PEZI</name>
<dbReference type="InterPro" id="IPR010610">
    <property type="entry name" value="EryCIII-like_C"/>
</dbReference>
<dbReference type="FunFam" id="3.40.50.2000:FF:000100">
    <property type="entry name" value="Glycosyltransferase family 1 protein"/>
    <property type="match status" value="1"/>
</dbReference>
<feature type="domain" description="Glycosyltransferase family 28 N-terminal" evidence="3">
    <location>
        <begin position="114"/>
        <end position="262"/>
    </location>
</feature>
<sequence length="852" mass="92644">MAKQDESRALERTPSTDFETESLPPPRYTEICDQSYEPNHDPETVVASPETPYHIRDDGRVDINFKSSFIQTFSKCFPSGPDEDARPAPPVYDAKQQSGPSTLPYQTWNVKLNIVIQVVGSRGDVQPFIALGTELQRHGHRVRLATHDMFASFVRSAGLEFYPIGGDPASLMAYMVKNPSLMPSMKTVISGEIRRKRQMVGEMLSGCWDSCVLPDPLNGQPFVADAIIANPPSFAHVHCAQALGIPVHLMFTMPWTGTRAFPHPLANLTNVDGNHAAANCLSYHLVDWMTWQGLSDVINDWRDSIQLEPINLLDGPTLAKTLKIPFTYCWSPALVPKPNDWPEYIDVCGFFFRDTPAYEPKPDLIKFLAAGPPPIYIGFGSIVLQDSAQMLTTILDAVRFVGVRAVISKGWANLVGEASQNVYYIDDCPHEWLFAHMAAVVHHGGAGTTACGLRNGLPTLVCPFFGDQPFWGHMIAHSGAGPEPLPPRKMTAAALAEAIEFLMREETSAAAKAIARRMENEQGVQAAVDSFHRQLPREKMQCDLIPDQPAVWTLKSGRKPVKISKLAAEVLISQWSKMRKELKPHQTNPFSIEPIRWDPVSGAGSALTGTLVDITGCLTGMVTEPIRVYGEERRQQAREDADTASVDSQQLYKADRLNKSSASINTDISTKSREKRPSAGGKAAMASAKSLAWLAPKAIKGFTLDMPLALAEGLHKAPKYYGDEVRDNGKVTGAGSGFAVGGKSLAWGLVDGISGLGLQPYKDYKKSGPVGLATGFGKGLAGLVTKPAAGAIGAFAHPVAGIAKSVRSAVYSQSRKLIDAQRAAEGQWLVESQQRTGSDICALMEKFKALSA</sequence>
<dbReference type="SUPFAM" id="SSF53756">
    <property type="entry name" value="UDP-Glycosyltransferase/glycogen phosphorylase"/>
    <property type="match status" value="1"/>
</dbReference>
<dbReference type="GO" id="GO:0005975">
    <property type="term" value="P:carbohydrate metabolic process"/>
    <property type="evidence" value="ECO:0007669"/>
    <property type="project" value="InterPro"/>
</dbReference>
<reference evidence="5 6" key="1">
    <citation type="journal article" date="2014" name="BMC Genomics">
        <title>Genome sequencing of four Aureobasidium pullulans varieties: biotechnological potential, stress tolerance, and description of new species.</title>
        <authorList>
            <person name="Gostin Ar C."/>
            <person name="Ohm R.A."/>
            <person name="Kogej T."/>
            <person name="Sonjak S."/>
            <person name="Turk M."/>
            <person name="Zajc J."/>
            <person name="Zalar P."/>
            <person name="Grube M."/>
            <person name="Sun H."/>
            <person name="Han J."/>
            <person name="Sharma A."/>
            <person name="Chiniquy J."/>
            <person name="Ngan C.Y."/>
            <person name="Lipzen A."/>
            <person name="Barry K."/>
            <person name="Grigoriev I.V."/>
            <person name="Gunde-Cimerman N."/>
        </authorList>
    </citation>
    <scope>NUCLEOTIDE SEQUENCE [LARGE SCALE GENOMIC DNA]</scope>
    <source>
        <strain evidence="5 6">CBS 147.97</strain>
    </source>
</reference>
<feature type="compositionally biased region" description="Basic and acidic residues" evidence="2">
    <location>
        <begin position="1"/>
        <end position="11"/>
    </location>
</feature>
<gene>
    <name evidence="5" type="ORF">M436DRAFT_85470</name>
</gene>